<reference evidence="6 7" key="1">
    <citation type="submission" date="2016-06" db="EMBL/GenBank/DDBJ databases">
        <title>Genome sequence of halotolerant plant growth promoting strain of Halomonas elongata HEK1 isolated from salterns of Rann of Kutch, Gujarat, India.</title>
        <authorList>
            <person name="Gaba S."/>
            <person name="Singh R.N."/>
            <person name="Abrol S."/>
            <person name="Kaushik R."/>
            <person name="Saxena A.K."/>
        </authorList>
    </citation>
    <scope>NUCLEOTIDE SEQUENCE [LARGE SCALE GENOMIC DNA]</scope>
    <source>
        <strain evidence="6 7">HEK1</strain>
    </source>
</reference>
<dbReference type="InterPro" id="IPR036390">
    <property type="entry name" value="WH_DNA-bd_sf"/>
</dbReference>
<dbReference type="PANTHER" id="PTHR30346">
    <property type="entry name" value="TRANSCRIPTIONAL DUAL REGULATOR HCAR-RELATED"/>
    <property type="match status" value="1"/>
</dbReference>
<sequence length="300" mass="33889">MALTFRQLRYFLVLSDELHFGQAAKRLHISQPPLSASLRQLEEDLGTRLLDRNSKHVTLTPAGEIFQRQARRLLEQLEDSRQQVKRAASSPSGLLKVGFTPAMIFRCLPRALDLLQEQQPGIDIKLIEKNSANQVEAVSEGQIDIGFIHSMPLPEGLDSLMIADEPFLCCLPAHHHMARRTRVSLNDLRNEPMVMFGRDLAPHYYDRILSLFRVASIEPRIYHEVSHWLTIVALVARGMGTALVPRSLAQAGISNVVFIPLDDARTQHQSHCIWSRDIDNPGRDLLIDCVRTSVKDSEDP</sequence>
<dbReference type="Proteomes" id="UP000092504">
    <property type="component" value="Unassembled WGS sequence"/>
</dbReference>
<feature type="domain" description="HTH lysR-type" evidence="5">
    <location>
        <begin position="3"/>
        <end position="60"/>
    </location>
</feature>
<gene>
    <name evidence="6" type="primary">benM_4</name>
    <name evidence="6" type="ORF">A8U91_02278</name>
</gene>
<keyword evidence="3" id="KW-0238">DNA-binding</keyword>
<organism evidence="6 7">
    <name type="scientific">Halomonas elongata</name>
    <dbReference type="NCBI Taxonomy" id="2746"/>
    <lineage>
        <taxon>Bacteria</taxon>
        <taxon>Pseudomonadati</taxon>
        <taxon>Pseudomonadota</taxon>
        <taxon>Gammaproteobacteria</taxon>
        <taxon>Oceanospirillales</taxon>
        <taxon>Halomonadaceae</taxon>
        <taxon>Halomonas</taxon>
    </lineage>
</organism>
<evidence type="ECO:0000256" key="3">
    <source>
        <dbReference type="ARBA" id="ARBA00023125"/>
    </source>
</evidence>
<dbReference type="InterPro" id="IPR000847">
    <property type="entry name" value="LysR_HTH_N"/>
</dbReference>
<dbReference type="SUPFAM" id="SSF46785">
    <property type="entry name" value="Winged helix' DNA-binding domain"/>
    <property type="match status" value="1"/>
</dbReference>
<accession>A0A1B8P6Q0</accession>
<dbReference type="PRINTS" id="PR00039">
    <property type="entry name" value="HTHLYSR"/>
</dbReference>
<dbReference type="Pfam" id="PF03466">
    <property type="entry name" value="LysR_substrate"/>
    <property type="match status" value="1"/>
</dbReference>
<name>A0A1B8P6Q0_HALEL</name>
<keyword evidence="4" id="KW-0804">Transcription</keyword>
<dbReference type="InterPro" id="IPR036388">
    <property type="entry name" value="WH-like_DNA-bd_sf"/>
</dbReference>
<dbReference type="GO" id="GO:0032993">
    <property type="term" value="C:protein-DNA complex"/>
    <property type="evidence" value="ECO:0007669"/>
    <property type="project" value="TreeGrafter"/>
</dbReference>
<evidence type="ECO:0000256" key="2">
    <source>
        <dbReference type="ARBA" id="ARBA00023015"/>
    </source>
</evidence>
<dbReference type="EMBL" id="MAJD01000001">
    <property type="protein sequence ID" value="OBX37899.1"/>
    <property type="molecule type" value="Genomic_DNA"/>
</dbReference>
<dbReference type="SUPFAM" id="SSF53850">
    <property type="entry name" value="Periplasmic binding protein-like II"/>
    <property type="match status" value="1"/>
</dbReference>
<dbReference type="InterPro" id="IPR005119">
    <property type="entry name" value="LysR_subst-bd"/>
</dbReference>
<evidence type="ECO:0000256" key="4">
    <source>
        <dbReference type="ARBA" id="ARBA00023163"/>
    </source>
</evidence>
<dbReference type="PATRIC" id="fig|2746.7.peg.2337"/>
<dbReference type="PANTHER" id="PTHR30346:SF0">
    <property type="entry name" value="HCA OPERON TRANSCRIPTIONAL ACTIVATOR HCAR"/>
    <property type="match status" value="1"/>
</dbReference>
<dbReference type="FunFam" id="1.10.10.10:FF:000001">
    <property type="entry name" value="LysR family transcriptional regulator"/>
    <property type="match status" value="1"/>
</dbReference>
<dbReference type="GO" id="GO:0003677">
    <property type="term" value="F:DNA binding"/>
    <property type="evidence" value="ECO:0007669"/>
    <property type="project" value="UniProtKB-KW"/>
</dbReference>
<evidence type="ECO:0000259" key="5">
    <source>
        <dbReference type="PROSITE" id="PS50931"/>
    </source>
</evidence>
<protein>
    <submittedName>
        <fullName evidence="6">HTH-type transcriptional regulator BenM</fullName>
    </submittedName>
</protein>
<dbReference type="PROSITE" id="PS50931">
    <property type="entry name" value="HTH_LYSR"/>
    <property type="match status" value="1"/>
</dbReference>
<dbReference type="Pfam" id="PF00126">
    <property type="entry name" value="HTH_1"/>
    <property type="match status" value="1"/>
</dbReference>
<evidence type="ECO:0000313" key="6">
    <source>
        <dbReference type="EMBL" id="OBX37899.1"/>
    </source>
</evidence>
<evidence type="ECO:0000256" key="1">
    <source>
        <dbReference type="ARBA" id="ARBA00009437"/>
    </source>
</evidence>
<proteinExistence type="inferred from homology"/>
<dbReference type="GO" id="GO:0003700">
    <property type="term" value="F:DNA-binding transcription factor activity"/>
    <property type="evidence" value="ECO:0007669"/>
    <property type="project" value="InterPro"/>
</dbReference>
<dbReference type="Gene3D" id="1.10.10.10">
    <property type="entry name" value="Winged helix-like DNA-binding domain superfamily/Winged helix DNA-binding domain"/>
    <property type="match status" value="1"/>
</dbReference>
<evidence type="ECO:0000313" key="7">
    <source>
        <dbReference type="Proteomes" id="UP000092504"/>
    </source>
</evidence>
<dbReference type="AlphaFoldDB" id="A0A1B8P6Q0"/>
<comment type="similarity">
    <text evidence="1">Belongs to the LysR transcriptional regulatory family.</text>
</comment>
<keyword evidence="2" id="KW-0805">Transcription regulation</keyword>
<comment type="caution">
    <text evidence="6">The sequence shown here is derived from an EMBL/GenBank/DDBJ whole genome shotgun (WGS) entry which is preliminary data.</text>
</comment>
<dbReference type="Gene3D" id="3.40.190.10">
    <property type="entry name" value="Periplasmic binding protein-like II"/>
    <property type="match status" value="2"/>
</dbReference>